<organism evidence="2 3">
    <name type="scientific">Sphingomonas spermidinifaciens</name>
    <dbReference type="NCBI Taxonomy" id="1141889"/>
    <lineage>
        <taxon>Bacteria</taxon>
        <taxon>Pseudomonadati</taxon>
        <taxon>Pseudomonadota</taxon>
        <taxon>Alphaproteobacteria</taxon>
        <taxon>Sphingomonadales</taxon>
        <taxon>Sphingomonadaceae</taxon>
        <taxon>Sphingomonas</taxon>
    </lineage>
</organism>
<feature type="compositionally biased region" description="Pro residues" evidence="1">
    <location>
        <begin position="1"/>
        <end position="12"/>
    </location>
</feature>
<dbReference type="AlphaFoldDB" id="A0A2A4B7T2"/>
<keyword evidence="3" id="KW-1185">Reference proteome</keyword>
<protein>
    <submittedName>
        <fullName evidence="2">Uncharacterized protein</fullName>
    </submittedName>
</protein>
<sequence>MEPATLPPPDPAPSLVERLGKAAQRPATKASGRTIGWALALLLPLGPILTIAGADWLTARVSPPPADDVSTDASRAERHALARLGPTGFAATVDRVARLLPPEARLVSLSLDRERGDSALEMEIATADPDRLRAALSRAGGAARLRAVGERRGDGVLIVSVEGEP</sequence>
<dbReference type="EMBL" id="NWMW01000001">
    <property type="protein sequence ID" value="PCD03706.1"/>
    <property type="molecule type" value="Genomic_DNA"/>
</dbReference>
<reference evidence="2 3" key="1">
    <citation type="submission" date="2017-09" db="EMBL/GenBank/DDBJ databases">
        <title>Sphingomonas spermidinifaciens 9NM-10, whole genome shotgun sequence.</title>
        <authorList>
            <person name="Feng G."/>
            <person name="Zhu H."/>
        </authorList>
    </citation>
    <scope>NUCLEOTIDE SEQUENCE [LARGE SCALE GENOMIC DNA]</scope>
    <source>
        <strain evidence="2 3">9NM-10</strain>
    </source>
</reference>
<proteinExistence type="predicted"/>
<gene>
    <name evidence="2" type="ORF">COC42_04965</name>
</gene>
<evidence type="ECO:0000256" key="1">
    <source>
        <dbReference type="SAM" id="MobiDB-lite"/>
    </source>
</evidence>
<comment type="caution">
    <text evidence="2">The sequence shown here is derived from an EMBL/GenBank/DDBJ whole genome shotgun (WGS) entry which is preliminary data.</text>
</comment>
<dbReference type="Proteomes" id="UP000218366">
    <property type="component" value="Unassembled WGS sequence"/>
</dbReference>
<evidence type="ECO:0000313" key="3">
    <source>
        <dbReference type="Proteomes" id="UP000218366"/>
    </source>
</evidence>
<feature type="region of interest" description="Disordered" evidence="1">
    <location>
        <begin position="1"/>
        <end position="27"/>
    </location>
</feature>
<accession>A0A2A4B7T2</accession>
<evidence type="ECO:0000313" key="2">
    <source>
        <dbReference type="EMBL" id="PCD03706.1"/>
    </source>
</evidence>
<dbReference type="RefSeq" id="WP_096342110.1">
    <property type="nucleotide sequence ID" value="NZ_NWMW01000001.1"/>
</dbReference>
<name>A0A2A4B7T2_9SPHN</name>